<evidence type="ECO:0000256" key="1">
    <source>
        <dbReference type="SAM" id="MobiDB-lite"/>
    </source>
</evidence>
<dbReference type="EMBL" id="HBEF01012687">
    <property type="protein sequence ID" value="CAD8335857.1"/>
    <property type="molecule type" value="Transcribed_RNA"/>
</dbReference>
<evidence type="ECO:0000313" key="2">
    <source>
        <dbReference type="EMBL" id="CAD8335857.1"/>
    </source>
</evidence>
<feature type="region of interest" description="Disordered" evidence="1">
    <location>
        <begin position="214"/>
        <end position="237"/>
    </location>
</feature>
<name>A0A7R9ZP50_9STRA</name>
<accession>A0A7R9ZP50</accession>
<dbReference type="AlphaFoldDB" id="A0A7R9ZP50"/>
<organism evidence="2">
    <name type="scientific">Craspedostauros australis</name>
    <dbReference type="NCBI Taxonomy" id="1486917"/>
    <lineage>
        <taxon>Eukaryota</taxon>
        <taxon>Sar</taxon>
        <taxon>Stramenopiles</taxon>
        <taxon>Ochrophyta</taxon>
        <taxon>Bacillariophyta</taxon>
        <taxon>Bacillariophyceae</taxon>
        <taxon>Bacillariophycidae</taxon>
        <taxon>Naviculales</taxon>
        <taxon>Naviculaceae</taxon>
        <taxon>Craspedostauros</taxon>
    </lineage>
</organism>
<feature type="compositionally biased region" description="Low complexity" evidence="1">
    <location>
        <begin position="224"/>
        <end position="236"/>
    </location>
</feature>
<feature type="region of interest" description="Disordered" evidence="1">
    <location>
        <begin position="1"/>
        <end position="144"/>
    </location>
</feature>
<reference evidence="2" key="1">
    <citation type="submission" date="2021-01" db="EMBL/GenBank/DDBJ databases">
        <authorList>
            <person name="Corre E."/>
            <person name="Pelletier E."/>
            <person name="Niang G."/>
            <person name="Scheremetjew M."/>
            <person name="Finn R."/>
            <person name="Kale V."/>
            <person name="Holt S."/>
            <person name="Cochrane G."/>
            <person name="Meng A."/>
            <person name="Brown T."/>
            <person name="Cohen L."/>
        </authorList>
    </citation>
    <scope>NUCLEOTIDE SEQUENCE</scope>
    <source>
        <strain evidence="2">CCMP3328</strain>
    </source>
</reference>
<protein>
    <submittedName>
        <fullName evidence="2">Uncharacterized protein</fullName>
    </submittedName>
</protein>
<gene>
    <name evidence="2" type="ORF">CAUS1442_LOCUS7985</name>
</gene>
<proteinExistence type="predicted"/>
<sequence>MMGAPRRLQIPPGTPKAPSLCANGQSPSSIILIADPAASPATQRGSRKRVRLSPKQPRPSRRRSDTFPLKKSTFDRWDTSIAGRNSAAPTTSRRHRTSVCDMMLNTGPPRTNDQVPVPTVRRRSIDSEEGSRGQSRLDGPDDSLPVVTHDISRLKHVHDVLDGATKIINSNPAVAVSVEIMDGSAVVRGALDPRADCDKPPCMPVKQRNESICGGKRGAMPSLSPSSSQSVAVPQAFRSPPTALRNLPYYE</sequence>